<dbReference type="InterPro" id="IPR016181">
    <property type="entry name" value="Acyl_CoA_acyltransferase"/>
</dbReference>
<feature type="domain" description="N-acetyltransferase" evidence="1">
    <location>
        <begin position="4"/>
        <end position="170"/>
    </location>
</feature>
<organism evidence="2 3">
    <name type="scientific">Amycolatopsis albispora</name>
    <dbReference type="NCBI Taxonomy" id="1804986"/>
    <lineage>
        <taxon>Bacteria</taxon>
        <taxon>Bacillati</taxon>
        <taxon>Actinomycetota</taxon>
        <taxon>Actinomycetes</taxon>
        <taxon>Pseudonocardiales</taxon>
        <taxon>Pseudonocardiaceae</taxon>
        <taxon>Amycolatopsis</taxon>
    </lineage>
</organism>
<dbReference type="SUPFAM" id="SSF55729">
    <property type="entry name" value="Acyl-CoA N-acyltransferases (Nat)"/>
    <property type="match status" value="1"/>
</dbReference>
<dbReference type="Pfam" id="PF00583">
    <property type="entry name" value="Acetyltransf_1"/>
    <property type="match status" value="1"/>
</dbReference>
<dbReference type="KEGG" id="aab:A4R43_22905"/>
<name>A0A344LAC1_9PSEU</name>
<evidence type="ECO:0000313" key="3">
    <source>
        <dbReference type="Proteomes" id="UP000250434"/>
    </source>
</evidence>
<dbReference type="AlphaFoldDB" id="A0A344LAC1"/>
<dbReference type="EMBL" id="CP015163">
    <property type="protein sequence ID" value="AXB44995.1"/>
    <property type="molecule type" value="Genomic_DNA"/>
</dbReference>
<dbReference type="Gene3D" id="3.40.630.30">
    <property type="match status" value="1"/>
</dbReference>
<gene>
    <name evidence="2" type="ORF">A4R43_22905</name>
</gene>
<proteinExistence type="predicted"/>
<dbReference type="GO" id="GO:0016747">
    <property type="term" value="F:acyltransferase activity, transferring groups other than amino-acyl groups"/>
    <property type="evidence" value="ECO:0007669"/>
    <property type="project" value="InterPro"/>
</dbReference>
<evidence type="ECO:0000259" key="1">
    <source>
        <dbReference type="PROSITE" id="PS51186"/>
    </source>
</evidence>
<dbReference type="PROSITE" id="PS51186">
    <property type="entry name" value="GNAT"/>
    <property type="match status" value="1"/>
</dbReference>
<dbReference type="Proteomes" id="UP000250434">
    <property type="component" value="Chromosome"/>
</dbReference>
<keyword evidence="3" id="KW-1185">Reference proteome</keyword>
<protein>
    <submittedName>
        <fullName evidence="2">GCN5 family acetyltransferase</fullName>
    </submittedName>
</protein>
<reference evidence="2 3" key="1">
    <citation type="submission" date="2016-04" db="EMBL/GenBank/DDBJ databases">
        <title>Complete genome sequence and analysis of deep-sea sediment isolate, Amycolatopsis sp. WP1.</title>
        <authorList>
            <person name="Wang H."/>
            <person name="Chen S."/>
            <person name="Wu Q."/>
        </authorList>
    </citation>
    <scope>NUCLEOTIDE SEQUENCE [LARGE SCALE GENOMIC DNA]</scope>
    <source>
        <strain evidence="2 3">WP1</strain>
    </source>
</reference>
<sequence>MSELKFRPGGEQDAGHLLDMFDGAVAWMNARGNTQQWGTEPWSSVPKRVERVRGMAAGGNLVMAEIDGVPAGAIILDPGPPEHVPAVDEPEIYLGLLITARAFTGRRVGAELIRYALAEAAARGIGLVRVDCYAGGDGSLVRYYERQGFRKTVTFDYHGWPGQVFEQRVGDGRAASPG</sequence>
<evidence type="ECO:0000313" key="2">
    <source>
        <dbReference type="EMBL" id="AXB44995.1"/>
    </source>
</evidence>
<keyword evidence="2" id="KW-0808">Transferase</keyword>
<dbReference type="InterPro" id="IPR000182">
    <property type="entry name" value="GNAT_dom"/>
</dbReference>
<dbReference type="RefSeq" id="WP_418190745.1">
    <property type="nucleotide sequence ID" value="NZ_CP015163.1"/>
</dbReference>
<accession>A0A344LAC1</accession>